<reference evidence="1 2" key="1">
    <citation type="journal article" date="2014" name="Am. J. Bot.">
        <title>Genome assembly and annotation for red clover (Trifolium pratense; Fabaceae).</title>
        <authorList>
            <person name="Istvanek J."/>
            <person name="Jaros M."/>
            <person name="Krenek A."/>
            <person name="Repkova J."/>
        </authorList>
    </citation>
    <scope>NUCLEOTIDE SEQUENCE [LARGE SCALE GENOMIC DNA]</scope>
    <source>
        <strain evidence="2">cv. Tatra</strain>
        <tissue evidence="1">Young leaves</tissue>
    </source>
</reference>
<comment type="caution">
    <text evidence="1">The sequence shown here is derived from an EMBL/GenBank/DDBJ whole genome shotgun (WGS) entry which is preliminary data.</text>
</comment>
<accession>A0A2K3P9E3</accession>
<gene>
    <name evidence="1" type="ORF">L195_g008520</name>
</gene>
<dbReference type="EMBL" id="ASHM01004883">
    <property type="protein sequence ID" value="PNY11900.1"/>
    <property type="molecule type" value="Genomic_DNA"/>
</dbReference>
<evidence type="ECO:0000313" key="2">
    <source>
        <dbReference type="Proteomes" id="UP000236291"/>
    </source>
</evidence>
<evidence type="ECO:0000313" key="1">
    <source>
        <dbReference type="EMBL" id="PNY11900.1"/>
    </source>
</evidence>
<dbReference type="AlphaFoldDB" id="A0A2K3P9E3"/>
<organism evidence="1 2">
    <name type="scientific">Trifolium pratense</name>
    <name type="common">Red clover</name>
    <dbReference type="NCBI Taxonomy" id="57577"/>
    <lineage>
        <taxon>Eukaryota</taxon>
        <taxon>Viridiplantae</taxon>
        <taxon>Streptophyta</taxon>
        <taxon>Embryophyta</taxon>
        <taxon>Tracheophyta</taxon>
        <taxon>Spermatophyta</taxon>
        <taxon>Magnoliopsida</taxon>
        <taxon>eudicotyledons</taxon>
        <taxon>Gunneridae</taxon>
        <taxon>Pentapetalae</taxon>
        <taxon>rosids</taxon>
        <taxon>fabids</taxon>
        <taxon>Fabales</taxon>
        <taxon>Fabaceae</taxon>
        <taxon>Papilionoideae</taxon>
        <taxon>50 kb inversion clade</taxon>
        <taxon>NPAAA clade</taxon>
        <taxon>Hologalegina</taxon>
        <taxon>IRL clade</taxon>
        <taxon>Trifolieae</taxon>
        <taxon>Trifolium</taxon>
    </lineage>
</organism>
<dbReference type="Proteomes" id="UP000236291">
    <property type="component" value="Unassembled WGS sequence"/>
</dbReference>
<sequence length="51" mass="5836">MVHCHKFHIGEFSSNKAVTPQTPPLPFELEKPKFTATSFCHRKYNSMQVSA</sequence>
<protein>
    <submittedName>
        <fullName evidence="1">Uncharacterized protein</fullName>
    </submittedName>
</protein>
<reference evidence="1 2" key="2">
    <citation type="journal article" date="2017" name="Front. Plant Sci.">
        <title>Gene Classification and Mining of Molecular Markers Useful in Red Clover (Trifolium pratense) Breeding.</title>
        <authorList>
            <person name="Istvanek J."/>
            <person name="Dluhosova J."/>
            <person name="Dluhos P."/>
            <person name="Patkova L."/>
            <person name="Nedelnik J."/>
            <person name="Repkova J."/>
        </authorList>
    </citation>
    <scope>NUCLEOTIDE SEQUENCE [LARGE SCALE GENOMIC DNA]</scope>
    <source>
        <strain evidence="2">cv. Tatra</strain>
        <tissue evidence="1">Young leaves</tissue>
    </source>
</reference>
<proteinExistence type="predicted"/>
<name>A0A2K3P9E3_TRIPR</name>